<dbReference type="InterPro" id="IPR016135">
    <property type="entry name" value="UBQ-conjugating_enzyme/RWD"/>
</dbReference>
<dbReference type="GO" id="GO:0061657">
    <property type="term" value="F:UFM1 conjugating enzyme activity"/>
    <property type="evidence" value="ECO:0007669"/>
    <property type="project" value="InterPro"/>
</dbReference>
<protein>
    <recommendedName>
        <fullName evidence="2">Ubiquitin-fold modifier-conjugating enzyme 1</fullName>
    </recommendedName>
</protein>
<keyword evidence="3" id="KW-0833">Ubl conjugation pathway</keyword>
<dbReference type="SUPFAM" id="SSF54495">
    <property type="entry name" value="UBC-like"/>
    <property type="match status" value="1"/>
</dbReference>
<dbReference type="EMBL" id="SDOX01000008">
    <property type="protein sequence ID" value="TFJ86603.1"/>
    <property type="molecule type" value="Genomic_DNA"/>
</dbReference>
<evidence type="ECO:0000256" key="1">
    <source>
        <dbReference type="ARBA" id="ARBA00008451"/>
    </source>
</evidence>
<reference evidence="5 6" key="1">
    <citation type="submission" date="2019-01" db="EMBL/GenBank/DDBJ databases">
        <title>Nuclear Genome Assembly of the Microalgal Biofuel strain Nannochloropsis salina CCMP1776.</title>
        <authorList>
            <person name="Hovde B."/>
        </authorList>
    </citation>
    <scope>NUCLEOTIDE SEQUENCE [LARGE SCALE GENOMIC DNA]</scope>
    <source>
        <strain evidence="5 6">CCMP1776</strain>
    </source>
</reference>
<feature type="region of interest" description="Disordered" evidence="4">
    <location>
        <begin position="1"/>
        <end position="22"/>
    </location>
</feature>
<sequence>MDGGPGGKAGRAEAPASEPMPPVWASTDHAPHVLEEIPMLHTRAGPRDGNQWISRVKEEMQAVIALVRINKEKDNDWFQINPLNKLCTRWEGKCWTYYQGVRFEFTLHFDVPASYPATCPDLIIPHLDGKTAKIYRGGRICLDLHFQPLWARNVPKFGIAHALALGLGPWLSLEIPSLVSAGLLPVTGTTAR</sequence>
<dbReference type="PANTHER" id="PTHR12921:SF0">
    <property type="entry name" value="UBIQUITIN-FOLD MODIFIER-CONJUGATING ENZYME 1"/>
    <property type="match status" value="1"/>
</dbReference>
<evidence type="ECO:0000313" key="6">
    <source>
        <dbReference type="Proteomes" id="UP000355283"/>
    </source>
</evidence>
<evidence type="ECO:0000256" key="2">
    <source>
        <dbReference type="ARBA" id="ARBA00013306"/>
    </source>
</evidence>
<evidence type="ECO:0000313" key="5">
    <source>
        <dbReference type="EMBL" id="TFJ86603.1"/>
    </source>
</evidence>
<dbReference type="InterPro" id="IPR014806">
    <property type="entry name" value="Ufc1"/>
</dbReference>
<dbReference type="Gene3D" id="3.10.110.10">
    <property type="entry name" value="Ubiquitin Conjugating Enzyme"/>
    <property type="match status" value="1"/>
</dbReference>
<comment type="similarity">
    <text evidence="1">Belongs to the ubiquitin-conjugating enzyme family. UFC1 subfamily.</text>
</comment>
<dbReference type="Proteomes" id="UP000355283">
    <property type="component" value="Unassembled WGS sequence"/>
</dbReference>
<organism evidence="5 6">
    <name type="scientific">Nannochloropsis salina CCMP1776</name>
    <dbReference type="NCBI Taxonomy" id="1027361"/>
    <lineage>
        <taxon>Eukaryota</taxon>
        <taxon>Sar</taxon>
        <taxon>Stramenopiles</taxon>
        <taxon>Ochrophyta</taxon>
        <taxon>Eustigmatophyceae</taxon>
        <taxon>Eustigmatales</taxon>
        <taxon>Monodopsidaceae</taxon>
        <taxon>Microchloropsis</taxon>
        <taxon>Microchloropsis salina</taxon>
    </lineage>
</organism>
<name>A0A4D9D9C1_9STRA</name>
<proteinExistence type="inferred from homology"/>
<dbReference type="GO" id="GO:0005737">
    <property type="term" value="C:cytoplasm"/>
    <property type="evidence" value="ECO:0007669"/>
    <property type="project" value="TreeGrafter"/>
</dbReference>
<keyword evidence="6" id="KW-1185">Reference proteome</keyword>
<dbReference type="CDD" id="cd11686">
    <property type="entry name" value="UBCc_UFC1"/>
    <property type="match status" value="1"/>
</dbReference>
<dbReference type="PANTHER" id="PTHR12921">
    <property type="entry name" value="UBIQUITIN-FOLD MODIFIER-CONJUGATING ENZYME 1"/>
    <property type="match status" value="1"/>
</dbReference>
<gene>
    <name evidence="5" type="ORF">NSK_002260</name>
</gene>
<dbReference type="OrthoDB" id="10256182at2759"/>
<dbReference type="Pfam" id="PF08694">
    <property type="entry name" value="UFC1"/>
    <property type="match status" value="1"/>
</dbReference>
<dbReference type="GO" id="GO:1990592">
    <property type="term" value="P:protein K69-linked ufmylation"/>
    <property type="evidence" value="ECO:0007669"/>
    <property type="project" value="TreeGrafter"/>
</dbReference>
<evidence type="ECO:0000256" key="4">
    <source>
        <dbReference type="SAM" id="MobiDB-lite"/>
    </source>
</evidence>
<comment type="caution">
    <text evidence="5">The sequence shown here is derived from an EMBL/GenBank/DDBJ whole genome shotgun (WGS) entry which is preliminary data.</text>
</comment>
<evidence type="ECO:0000256" key="3">
    <source>
        <dbReference type="ARBA" id="ARBA00022786"/>
    </source>
</evidence>
<dbReference type="AlphaFoldDB" id="A0A4D9D9C1"/>
<accession>A0A4D9D9C1</accession>